<dbReference type="InterPro" id="IPR058790">
    <property type="entry name" value="BSH_CusB"/>
</dbReference>
<dbReference type="GO" id="GO:1990281">
    <property type="term" value="C:efflux pump complex"/>
    <property type="evidence" value="ECO:0007669"/>
    <property type="project" value="TreeGrafter"/>
</dbReference>
<organism evidence="5 6">
    <name type="scientific">Ahrensia marina</name>
    <dbReference type="NCBI Taxonomy" id="1514904"/>
    <lineage>
        <taxon>Bacteria</taxon>
        <taxon>Pseudomonadati</taxon>
        <taxon>Pseudomonadota</taxon>
        <taxon>Alphaproteobacteria</taxon>
        <taxon>Hyphomicrobiales</taxon>
        <taxon>Ahrensiaceae</taxon>
        <taxon>Ahrensia</taxon>
    </lineage>
</organism>
<dbReference type="Gene3D" id="2.40.420.20">
    <property type="match status" value="1"/>
</dbReference>
<gene>
    <name evidence="5" type="ORF">SU32_05210</name>
</gene>
<comment type="caution">
    <text evidence="5">The sequence shown here is derived from an EMBL/GenBank/DDBJ whole genome shotgun (WGS) entry which is preliminary data.</text>
</comment>
<dbReference type="RefSeq" id="WP_053998284.1">
    <property type="nucleotide sequence ID" value="NZ_JXMU01000005.1"/>
</dbReference>
<comment type="similarity">
    <text evidence="1">Belongs to the membrane fusion protein (MFP) (TC 8.A.1) family.</text>
</comment>
<evidence type="ECO:0000259" key="4">
    <source>
        <dbReference type="Pfam" id="PF25954"/>
    </source>
</evidence>
<proteinExistence type="inferred from homology"/>
<dbReference type="STRING" id="1514904.SU32_05210"/>
<feature type="domain" description="CusB-like beta-barrel" evidence="4">
    <location>
        <begin position="219"/>
        <end position="288"/>
    </location>
</feature>
<dbReference type="EMBL" id="JXMU01000005">
    <property type="protein sequence ID" value="KPB02147.1"/>
    <property type="molecule type" value="Genomic_DNA"/>
</dbReference>
<dbReference type="AlphaFoldDB" id="A0A0M9GNM7"/>
<dbReference type="InterPro" id="IPR058792">
    <property type="entry name" value="Beta-barrel_RND_2"/>
</dbReference>
<dbReference type="Gene3D" id="2.40.50.100">
    <property type="match status" value="1"/>
</dbReference>
<dbReference type="PANTHER" id="PTHR30469:SF29">
    <property type="entry name" value="BLR2860 PROTEIN"/>
    <property type="match status" value="1"/>
</dbReference>
<feature type="domain" description="CusB-like barrel-sandwich hybrid" evidence="3">
    <location>
        <begin position="86"/>
        <end position="208"/>
    </location>
</feature>
<dbReference type="NCBIfam" id="TIGR01730">
    <property type="entry name" value="RND_mfp"/>
    <property type="match status" value="1"/>
</dbReference>
<dbReference type="PANTHER" id="PTHR30469">
    <property type="entry name" value="MULTIDRUG RESISTANCE PROTEIN MDTA"/>
    <property type="match status" value="1"/>
</dbReference>
<dbReference type="Gene3D" id="1.10.287.470">
    <property type="entry name" value="Helix hairpin bin"/>
    <property type="match status" value="1"/>
</dbReference>
<evidence type="ECO:0000313" key="5">
    <source>
        <dbReference type="EMBL" id="KPB02147.1"/>
    </source>
</evidence>
<keyword evidence="2" id="KW-0175">Coiled coil</keyword>
<evidence type="ECO:0000259" key="3">
    <source>
        <dbReference type="Pfam" id="PF25919"/>
    </source>
</evidence>
<accession>A0A0M9GNM7</accession>
<dbReference type="OrthoDB" id="9806939at2"/>
<dbReference type="SUPFAM" id="SSF111369">
    <property type="entry name" value="HlyD-like secretion proteins"/>
    <property type="match status" value="1"/>
</dbReference>
<evidence type="ECO:0000256" key="1">
    <source>
        <dbReference type="ARBA" id="ARBA00009477"/>
    </source>
</evidence>
<dbReference type="Pfam" id="PF25954">
    <property type="entry name" value="Beta-barrel_RND_2"/>
    <property type="match status" value="1"/>
</dbReference>
<dbReference type="GO" id="GO:0015562">
    <property type="term" value="F:efflux transmembrane transporter activity"/>
    <property type="evidence" value="ECO:0007669"/>
    <property type="project" value="TreeGrafter"/>
</dbReference>
<dbReference type="Proteomes" id="UP000038011">
    <property type="component" value="Unassembled WGS sequence"/>
</dbReference>
<dbReference type="Gene3D" id="2.40.30.170">
    <property type="match status" value="1"/>
</dbReference>
<evidence type="ECO:0000313" key="6">
    <source>
        <dbReference type="Proteomes" id="UP000038011"/>
    </source>
</evidence>
<sequence>MKLHQFAAMVVLLLAAAWVLTGDFSFVGSASTEDDKPNTVVERQEAAAKTEERALQAVGVAQVPSIEHARSVRISGITQADKSTEVSARTSAAIDELKVSQGDVVKKDQVILTLASEGRQEALASAEQSLEQAKIDADAKRTLVERGTLPKIQLDQAMSALRSAESALEKAKVEMSLLEIKAPFGGVIDDLKVEAGTSVQPGTPVATIVALDPIIGVGEVNESDLPIVKVGNDASLRLVTGEIVSGKIRYISRVAQDTTRTYTVEIEAPNPEMSIPAGMTSEVILRGEAVSAKPVPRSVVTLNDTGELGVRAVDEEDSVVFYPIDIVDDSTGGLILGGIPDKARIIVQGQNLVSEGQKVQAVEADPEQIDRLIEEARSQIESQ</sequence>
<evidence type="ECO:0000256" key="2">
    <source>
        <dbReference type="SAM" id="Coils"/>
    </source>
</evidence>
<dbReference type="Pfam" id="PF25919">
    <property type="entry name" value="BSH_CusB"/>
    <property type="match status" value="1"/>
</dbReference>
<feature type="coiled-coil region" evidence="2">
    <location>
        <begin position="123"/>
        <end position="181"/>
    </location>
</feature>
<name>A0A0M9GNM7_9HYPH</name>
<reference evidence="5 6" key="1">
    <citation type="submission" date="2015-01" db="EMBL/GenBank/DDBJ databases">
        <title>Ahrensia donghaiensis sp. nov., a novel dimethylsulphoniopropionate-cleavage bacterium isolated from seawater and emended descriptions of the genus Ahrensia and Ahrensia kielensis.</title>
        <authorList>
            <person name="Liu J."/>
        </authorList>
    </citation>
    <scope>NUCLEOTIDE SEQUENCE [LARGE SCALE GENOMIC DNA]</scope>
    <source>
        <strain evidence="5 6">LZD062</strain>
    </source>
</reference>
<protein>
    <submittedName>
        <fullName evidence="5">Hemolysin D</fullName>
    </submittedName>
</protein>
<dbReference type="InterPro" id="IPR006143">
    <property type="entry name" value="RND_pump_MFP"/>
</dbReference>
<keyword evidence="6" id="KW-1185">Reference proteome</keyword>
<dbReference type="PATRIC" id="fig|1514904.3.peg.3035"/>